<name>A0A7W6K9Q4_9SPHI</name>
<feature type="transmembrane region" description="Helical" evidence="1">
    <location>
        <begin position="40"/>
        <end position="60"/>
    </location>
</feature>
<dbReference type="AlphaFoldDB" id="A0A7W6K9Q4"/>
<dbReference type="Proteomes" id="UP000532273">
    <property type="component" value="Unassembled WGS sequence"/>
</dbReference>
<evidence type="ECO:0000313" key="3">
    <source>
        <dbReference type="EMBL" id="MBB4107697.1"/>
    </source>
</evidence>
<reference evidence="3 4" key="3">
    <citation type="submission" date="2020-08" db="EMBL/GenBank/DDBJ databases">
        <title>Genomic Encyclopedia of Type Strains, Phase IV (KMG-IV): sequencing the most valuable type-strain genomes for metagenomic binning, comparative biology and taxonomic classification.</title>
        <authorList>
            <person name="Goeker M."/>
        </authorList>
    </citation>
    <scope>NUCLEOTIDE SEQUENCE [LARGE SCALE GENOMIC DNA]</scope>
    <source>
        <strain evidence="3 4">DSM 100774</strain>
    </source>
</reference>
<gene>
    <name evidence="2" type="ORF">GCM10007422_09550</name>
    <name evidence="3" type="ORF">GGQ60_001678</name>
</gene>
<dbReference type="EMBL" id="BMHZ01000001">
    <property type="protein sequence ID" value="GGG97645.1"/>
    <property type="molecule type" value="Genomic_DNA"/>
</dbReference>
<evidence type="ECO:0000313" key="5">
    <source>
        <dbReference type="Proteomes" id="UP000642938"/>
    </source>
</evidence>
<accession>A0A7W6K9Q4</accession>
<keyword evidence="1" id="KW-0472">Membrane</keyword>
<proteinExistence type="predicted"/>
<dbReference type="Proteomes" id="UP000642938">
    <property type="component" value="Unassembled WGS sequence"/>
</dbReference>
<reference evidence="5" key="2">
    <citation type="journal article" date="2019" name="Int. J. Syst. Evol. Microbiol.">
        <title>The Global Catalogue of Microorganisms (GCM) 10K type strain sequencing project: providing services to taxonomists for standard genome sequencing and annotation.</title>
        <authorList>
            <consortium name="The Broad Institute Genomics Platform"/>
            <consortium name="The Broad Institute Genome Sequencing Center for Infectious Disease"/>
            <person name="Wu L."/>
            <person name="Ma J."/>
        </authorList>
    </citation>
    <scope>NUCLEOTIDE SEQUENCE [LARGE SCALE GENOMIC DNA]</scope>
    <source>
        <strain evidence="5">CGMCC 1.15287</strain>
    </source>
</reference>
<dbReference type="RefSeq" id="WP_183762126.1">
    <property type="nucleotide sequence ID" value="NZ_BMHZ01000001.1"/>
</dbReference>
<dbReference type="EMBL" id="JACIEF010000002">
    <property type="protein sequence ID" value="MBB4107697.1"/>
    <property type="molecule type" value="Genomic_DNA"/>
</dbReference>
<organism evidence="3 4">
    <name type="scientific">Pedobacter zeae</name>
    <dbReference type="NCBI Taxonomy" id="1737356"/>
    <lineage>
        <taxon>Bacteria</taxon>
        <taxon>Pseudomonadati</taxon>
        <taxon>Bacteroidota</taxon>
        <taxon>Sphingobacteriia</taxon>
        <taxon>Sphingobacteriales</taxon>
        <taxon>Sphingobacteriaceae</taxon>
        <taxon>Pedobacter</taxon>
    </lineage>
</organism>
<reference evidence="2" key="4">
    <citation type="submission" date="2024-05" db="EMBL/GenBank/DDBJ databases">
        <authorList>
            <person name="Sun Q."/>
            <person name="Zhou Y."/>
        </authorList>
    </citation>
    <scope>NUCLEOTIDE SEQUENCE</scope>
    <source>
        <strain evidence="2">CGMCC 1.15287</strain>
    </source>
</reference>
<keyword evidence="1" id="KW-0812">Transmembrane</keyword>
<protein>
    <submittedName>
        <fullName evidence="3">Uncharacterized protein</fullName>
    </submittedName>
</protein>
<evidence type="ECO:0000313" key="2">
    <source>
        <dbReference type="EMBL" id="GGG97645.1"/>
    </source>
</evidence>
<keyword evidence="5" id="KW-1185">Reference proteome</keyword>
<evidence type="ECO:0000256" key="1">
    <source>
        <dbReference type="SAM" id="Phobius"/>
    </source>
</evidence>
<sequence length="61" mass="6934">MEKIGNTISQNHKQEVYDRLLLNHLTKQHKEEIKEEKSALVRNLTVAALLAAIITGLHFLA</sequence>
<reference evidence="2" key="1">
    <citation type="journal article" date="2014" name="Int. J. Syst. Evol. Microbiol.">
        <title>Complete genome of a new Firmicutes species belonging to the dominant human colonic microbiota ('Ruminococcus bicirculans') reveals two chromosomes and a selective capacity to utilize plant glucans.</title>
        <authorList>
            <consortium name="NISC Comparative Sequencing Program"/>
            <person name="Wegmann U."/>
            <person name="Louis P."/>
            <person name="Goesmann A."/>
            <person name="Henrissat B."/>
            <person name="Duncan S.H."/>
            <person name="Flint H.J."/>
        </authorList>
    </citation>
    <scope>NUCLEOTIDE SEQUENCE</scope>
    <source>
        <strain evidence="2">CGMCC 1.15287</strain>
    </source>
</reference>
<evidence type="ECO:0000313" key="4">
    <source>
        <dbReference type="Proteomes" id="UP000532273"/>
    </source>
</evidence>
<keyword evidence="1" id="KW-1133">Transmembrane helix</keyword>
<comment type="caution">
    <text evidence="3">The sequence shown here is derived from an EMBL/GenBank/DDBJ whole genome shotgun (WGS) entry which is preliminary data.</text>
</comment>